<dbReference type="PANTHER" id="PTHR48051">
    <property type="match status" value="1"/>
</dbReference>
<dbReference type="InterPro" id="IPR032675">
    <property type="entry name" value="LRR_dom_sf"/>
</dbReference>
<gene>
    <name evidence="5" type="ORF">HDU87_004849</name>
</gene>
<dbReference type="AlphaFoldDB" id="A0AAD5TIT3"/>
<keyword evidence="2" id="KW-0677">Repeat</keyword>
<reference evidence="5" key="1">
    <citation type="submission" date="2020-05" db="EMBL/GenBank/DDBJ databases">
        <title>Phylogenomic resolution of chytrid fungi.</title>
        <authorList>
            <person name="Stajich J.E."/>
            <person name="Amses K."/>
            <person name="Simmons R."/>
            <person name="Seto K."/>
            <person name="Myers J."/>
            <person name="Bonds A."/>
            <person name="Quandt C.A."/>
            <person name="Barry K."/>
            <person name="Liu P."/>
            <person name="Grigoriev I."/>
            <person name="Longcore J.E."/>
            <person name="James T.Y."/>
        </authorList>
    </citation>
    <scope>NUCLEOTIDE SEQUENCE</scope>
    <source>
        <strain evidence="5">JEL0379</strain>
    </source>
</reference>
<comment type="caution">
    <text evidence="5">The sequence shown here is derived from an EMBL/GenBank/DDBJ whole genome shotgun (WGS) entry which is preliminary data.</text>
</comment>
<dbReference type="InterPro" id="IPR001611">
    <property type="entry name" value="Leu-rich_rpt"/>
</dbReference>
<dbReference type="Pfam" id="PF23598">
    <property type="entry name" value="LRR_14"/>
    <property type="match status" value="1"/>
</dbReference>
<dbReference type="InterPro" id="IPR003591">
    <property type="entry name" value="Leu-rich_rpt_typical-subtyp"/>
</dbReference>
<evidence type="ECO:0000256" key="2">
    <source>
        <dbReference type="ARBA" id="ARBA00022737"/>
    </source>
</evidence>
<dbReference type="SMART" id="SM00369">
    <property type="entry name" value="LRR_TYP"/>
    <property type="match status" value="5"/>
</dbReference>
<dbReference type="PROSITE" id="PS51450">
    <property type="entry name" value="LRR"/>
    <property type="match status" value="1"/>
</dbReference>
<feature type="region of interest" description="Disordered" evidence="3">
    <location>
        <begin position="300"/>
        <end position="330"/>
    </location>
</feature>
<accession>A0AAD5TIT3</accession>
<dbReference type="Gene3D" id="3.80.10.10">
    <property type="entry name" value="Ribonuclease Inhibitor"/>
    <property type="match status" value="1"/>
</dbReference>
<evidence type="ECO:0000256" key="1">
    <source>
        <dbReference type="ARBA" id="ARBA00022614"/>
    </source>
</evidence>
<dbReference type="SMART" id="SM00364">
    <property type="entry name" value="LRR_BAC"/>
    <property type="match status" value="4"/>
</dbReference>
<dbReference type="Proteomes" id="UP001212152">
    <property type="component" value="Unassembled WGS sequence"/>
</dbReference>
<dbReference type="SUPFAM" id="SSF52075">
    <property type="entry name" value="Outer arm dynein light chain 1"/>
    <property type="match status" value="1"/>
</dbReference>
<keyword evidence="6" id="KW-1185">Reference proteome</keyword>
<evidence type="ECO:0000313" key="6">
    <source>
        <dbReference type="Proteomes" id="UP001212152"/>
    </source>
</evidence>
<evidence type="ECO:0000313" key="5">
    <source>
        <dbReference type="EMBL" id="KAJ3176710.1"/>
    </source>
</evidence>
<feature type="region of interest" description="Disordered" evidence="3">
    <location>
        <begin position="1"/>
        <end position="97"/>
    </location>
</feature>
<evidence type="ECO:0000256" key="3">
    <source>
        <dbReference type="SAM" id="MobiDB-lite"/>
    </source>
</evidence>
<feature type="compositionally biased region" description="Polar residues" evidence="3">
    <location>
        <begin position="1"/>
        <end position="27"/>
    </location>
</feature>
<proteinExistence type="predicted"/>
<organism evidence="5 6">
    <name type="scientific">Geranomyces variabilis</name>
    <dbReference type="NCBI Taxonomy" id="109894"/>
    <lineage>
        <taxon>Eukaryota</taxon>
        <taxon>Fungi</taxon>
        <taxon>Fungi incertae sedis</taxon>
        <taxon>Chytridiomycota</taxon>
        <taxon>Chytridiomycota incertae sedis</taxon>
        <taxon>Chytridiomycetes</taxon>
        <taxon>Spizellomycetales</taxon>
        <taxon>Powellomycetaceae</taxon>
        <taxon>Geranomyces</taxon>
    </lineage>
</organism>
<name>A0AAD5TIT3_9FUNG</name>
<feature type="domain" description="Disease resistance R13L4/SHOC-2-like LRR" evidence="4">
    <location>
        <begin position="156"/>
        <end position="237"/>
    </location>
</feature>
<protein>
    <recommendedName>
        <fullName evidence="4">Disease resistance R13L4/SHOC-2-like LRR domain-containing protein</fullName>
    </recommendedName>
</protein>
<dbReference type="GO" id="GO:0005737">
    <property type="term" value="C:cytoplasm"/>
    <property type="evidence" value="ECO:0007669"/>
    <property type="project" value="TreeGrafter"/>
</dbReference>
<dbReference type="PANTHER" id="PTHR48051:SF46">
    <property type="entry name" value="LEUCINE RICH REPEAT-CONTAINING DOMAIN PROTEIN"/>
    <property type="match status" value="1"/>
</dbReference>
<feature type="compositionally biased region" description="Polar residues" evidence="3">
    <location>
        <begin position="300"/>
        <end position="309"/>
    </location>
</feature>
<sequence length="698" mass="74524">MTSRPSDDASSTLPSPSQPIHNDNNPQAPDPLQASSIPRPLPFRVHARTSSLDARSRGPPPLRQAPPVAGATVPLSAPARPRSTELLAPTDRKVDKEPGDMASVMALLEEERAKEATSLNLSDRNLASLPPEVGSLVTLERLGLSNNMLTALPAEIAGLVHLRYLNLRSNQIREFPTVICQLACLEILDISRNRLKKMPASFGNLMNLKVLSLARNKLHQLPQYIGSMAQLTVLKLEHNPLQWPPPDILQNAADVPHETWVQTFREFLLAEGAEAPGSPTRVPHQRFATLDLSAIPASPSLSTAFQTPHTPKPRDDVPVPPLPSPAPSRDCHAQIRNYLRRRQYEIDAGVEPPPAADAAPSRVLEALAYSLSCLHKAASHLLLEIADTDGTDPCLVDVAAHIDGLNSATSALVSLLTQTYQPQTPHTEVTDYFGNTERRRAGAAGSHPHTPGAATSGPSAAAAALAAASHLVRVLRGPADAHFANVDVRTARTLLSDWHLANVELADAAAAFERMLDPPLGEPIIQSQHSLQLHTYNDSHVRTTTTLSSSSSTATLASNIMAPPALCEAAKNAVAASRHVLTLLGADVPAEAEDLLAALRLMQDSGSRLSDVLEYLESAAGSGDVKGTRRVAEESSHLIKAVTKMSAEARTLAKTHPFPRPLMAALHNATRSAKLLAVCIAGIKTQVAGGTMKAKPVQ</sequence>
<dbReference type="InterPro" id="IPR050216">
    <property type="entry name" value="LRR_domain-containing"/>
</dbReference>
<keyword evidence="1" id="KW-0433">Leucine-rich repeat</keyword>
<evidence type="ECO:0000259" key="4">
    <source>
        <dbReference type="Pfam" id="PF23598"/>
    </source>
</evidence>
<dbReference type="InterPro" id="IPR055414">
    <property type="entry name" value="LRR_R13L4/SHOC2-like"/>
</dbReference>
<dbReference type="EMBL" id="JADGJQ010000038">
    <property type="protein sequence ID" value="KAJ3176710.1"/>
    <property type="molecule type" value="Genomic_DNA"/>
</dbReference>